<dbReference type="Gene3D" id="3.20.20.100">
    <property type="entry name" value="NADP-dependent oxidoreductase domain"/>
    <property type="match status" value="1"/>
</dbReference>
<evidence type="ECO:0000313" key="3">
    <source>
        <dbReference type="Proteomes" id="UP001501446"/>
    </source>
</evidence>
<evidence type="ECO:0000259" key="1">
    <source>
        <dbReference type="Pfam" id="PF00248"/>
    </source>
</evidence>
<sequence length="273" mass="29648">MNRIVELSDGTQLSAIGQGAWNIGDSTATREAEISTLRRGVELGLTLIDTAEMYGNGRSEKLVGEAIAPIRDDVYLVDKVLPSNASTKGTEQACERSLRHLGLDHIDLYLLHWPGSFPVEETFMAFERLVDRGLIGDWGVSNVDLAELETYPENPLVNQVLYNPASRGAELELFPALKQREIVAMAYSPVGQGELLGEKALQDIAENHNATVAQVLLAWAIRDGNTIAIPKASTLEHVADNARALGLRLSAEDLRAIDAAFPAPDQPGPLEMI</sequence>
<evidence type="ECO:0000313" key="2">
    <source>
        <dbReference type="EMBL" id="GAA4707288.1"/>
    </source>
</evidence>
<proteinExistence type="predicted"/>
<dbReference type="InterPro" id="IPR023210">
    <property type="entry name" value="NADP_OxRdtase_dom"/>
</dbReference>
<dbReference type="PIRSF" id="PIRSF000097">
    <property type="entry name" value="AKR"/>
    <property type="match status" value="1"/>
</dbReference>
<dbReference type="RefSeq" id="WP_345311881.1">
    <property type="nucleotide sequence ID" value="NZ_BAABLN010000068.1"/>
</dbReference>
<protein>
    <submittedName>
        <fullName evidence="2">Aldo/keto reductase</fullName>
    </submittedName>
</protein>
<dbReference type="EMBL" id="BAABLN010000068">
    <property type="protein sequence ID" value="GAA4707288.1"/>
    <property type="molecule type" value="Genomic_DNA"/>
</dbReference>
<name>A0ABP8XFX7_9MICC</name>
<dbReference type="PRINTS" id="PR00069">
    <property type="entry name" value="ALDKETRDTASE"/>
</dbReference>
<dbReference type="Pfam" id="PF00248">
    <property type="entry name" value="Aldo_ket_red"/>
    <property type="match status" value="1"/>
</dbReference>
<dbReference type="PANTHER" id="PTHR43638">
    <property type="entry name" value="OXIDOREDUCTASE, ALDO/KETO REDUCTASE FAMILY PROTEIN"/>
    <property type="match status" value="1"/>
</dbReference>
<dbReference type="Proteomes" id="UP001501446">
    <property type="component" value="Unassembled WGS sequence"/>
</dbReference>
<dbReference type="PANTHER" id="PTHR43638:SF3">
    <property type="entry name" value="ALDEHYDE REDUCTASE"/>
    <property type="match status" value="1"/>
</dbReference>
<organism evidence="2 3">
    <name type="scientific">Kocuria gwangalliensis</name>
    <dbReference type="NCBI Taxonomy" id="501592"/>
    <lineage>
        <taxon>Bacteria</taxon>
        <taxon>Bacillati</taxon>
        <taxon>Actinomycetota</taxon>
        <taxon>Actinomycetes</taxon>
        <taxon>Micrococcales</taxon>
        <taxon>Micrococcaceae</taxon>
        <taxon>Kocuria</taxon>
    </lineage>
</organism>
<dbReference type="SUPFAM" id="SSF51430">
    <property type="entry name" value="NAD(P)-linked oxidoreductase"/>
    <property type="match status" value="1"/>
</dbReference>
<accession>A0ABP8XFX7</accession>
<keyword evidence="3" id="KW-1185">Reference proteome</keyword>
<gene>
    <name evidence="2" type="ORF">GCM10025781_27420</name>
</gene>
<feature type="domain" description="NADP-dependent oxidoreductase" evidence="1">
    <location>
        <begin position="16"/>
        <end position="260"/>
    </location>
</feature>
<dbReference type="InterPro" id="IPR036812">
    <property type="entry name" value="NAD(P)_OxRdtase_dom_sf"/>
</dbReference>
<dbReference type="InterPro" id="IPR020471">
    <property type="entry name" value="AKR"/>
</dbReference>
<comment type="caution">
    <text evidence="2">The sequence shown here is derived from an EMBL/GenBank/DDBJ whole genome shotgun (WGS) entry which is preliminary data.</text>
</comment>
<reference evidence="3" key="1">
    <citation type="journal article" date="2019" name="Int. J. Syst. Evol. Microbiol.">
        <title>The Global Catalogue of Microorganisms (GCM) 10K type strain sequencing project: providing services to taxonomists for standard genome sequencing and annotation.</title>
        <authorList>
            <consortium name="The Broad Institute Genomics Platform"/>
            <consortium name="The Broad Institute Genome Sequencing Center for Infectious Disease"/>
            <person name="Wu L."/>
            <person name="Ma J."/>
        </authorList>
    </citation>
    <scope>NUCLEOTIDE SEQUENCE [LARGE SCALE GENOMIC DNA]</scope>
    <source>
        <strain evidence="3">JCM 18958</strain>
    </source>
</reference>